<reference evidence="3" key="1">
    <citation type="submission" date="2017-02" db="EMBL/GenBank/DDBJ databases">
        <authorList>
            <person name="Varghese N."/>
            <person name="Submissions S."/>
        </authorList>
    </citation>
    <scope>NUCLEOTIDE SEQUENCE [LARGE SCALE GENOMIC DNA]</scope>
    <source>
        <strain evidence="3">ATCC 27094</strain>
    </source>
</reference>
<dbReference type="Proteomes" id="UP000190092">
    <property type="component" value="Unassembled WGS sequence"/>
</dbReference>
<evidence type="ECO:0000259" key="1">
    <source>
        <dbReference type="Pfam" id="PF01370"/>
    </source>
</evidence>
<dbReference type="PANTHER" id="PTHR43238">
    <property type="entry name" value="GDP-L-FUCOSE SYNTHASE"/>
    <property type="match status" value="1"/>
</dbReference>
<dbReference type="Pfam" id="PF01370">
    <property type="entry name" value="Epimerase"/>
    <property type="match status" value="1"/>
</dbReference>
<dbReference type="Gene3D" id="3.40.50.720">
    <property type="entry name" value="NAD(P)-binding Rossmann-like Domain"/>
    <property type="match status" value="1"/>
</dbReference>
<proteinExistence type="predicted"/>
<name>A0A1T4KIX6_9HYPH</name>
<dbReference type="PANTHER" id="PTHR43238:SF1">
    <property type="entry name" value="GDP-L-FUCOSE SYNTHASE"/>
    <property type="match status" value="1"/>
</dbReference>
<dbReference type="InterPro" id="IPR036291">
    <property type="entry name" value="NAD(P)-bd_dom_sf"/>
</dbReference>
<feature type="domain" description="NAD-dependent epimerase/dehydratase" evidence="1">
    <location>
        <begin position="3"/>
        <end position="241"/>
    </location>
</feature>
<evidence type="ECO:0000313" key="3">
    <source>
        <dbReference type="Proteomes" id="UP000190092"/>
    </source>
</evidence>
<keyword evidence="3" id="KW-1185">Reference proteome</keyword>
<protein>
    <submittedName>
        <fullName evidence="2">GDP-L-fucose synthase</fullName>
    </submittedName>
</protein>
<dbReference type="GO" id="GO:0050577">
    <property type="term" value="F:GDP-L-fucose synthase activity"/>
    <property type="evidence" value="ECO:0007669"/>
    <property type="project" value="TreeGrafter"/>
</dbReference>
<evidence type="ECO:0000313" key="2">
    <source>
        <dbReference type="EMBL" id="SJZ42354.1"/>
    </source>
</evidence>
<dbReference type="RefSeq" id="WP_170920787.1">
    <property type="nucleotide sequence ID" value="NZ_FUWJ01000001.1"/>
</dbReference>
<dbReference type="STRING" id="225324.SAMN02745126_00999"/>
<dbReference type="InterPro" id="IPR001509">
    <property type="entry name" value="Epimerase_deHydtase"/>
</dbReference>
<sequence length="316" mass="34449">MTIAVLGATGLVGRYLVEALAEQRSERLIGTFRHRPPYDVPQIDWMQCDLRQTDAAKPVLEKADCAVLCAGQLATSSVLQHDPVTPIVDTLRIVTNVLEAAAAVRVPRFVLVSSCTVYPALSRPAVESDAMTGEPQGQWFGVGSMHRYGEQQLRWYVERLQRIGSGIVLRPTLVYGRYDDFSPQTGHFVPTLISKVVDRVRPIEIWGNGEQSRNLLHGADLAQAVLAALDADLPTYATFNVVSPDDVTVNRIVRELVDLDGFIDADIRHDLARGGGPSTLAVSGSAFGAATGWKARTGLREGLSDAVAWYRQANKS</sequence>
<dbReference type="SUPFAM" id="SSF51735">
    <property type="entry name" value="NAD(P)-binding Rossmann-fold domains"/>
    <property type="match status" value="1"/>
</dbReference>
<dbReference type="EMBL" id="FUWJ01000001">
    <property type="protein sequence ID" value="SJZ42354.1"/>
    <property type="molecule type" value="Genomic_DNA"/>
</dbReference>
<gene>
    <name evidence="2" type="ORF">SAMN02745126_00999</name>
</gene>
<organism evidence="2 3">
    <name type="scientific">Enhydrobacter aerosaccus</name>
    <dbReference type="NCBI Taxonomy" id="225324"/>
    <lineage>
        <taxon>Bacteria</taxon>
        <taxon>Pseudomonadati</taxon>
        <taxon>Pseudomonadota</taxon>
        <taxon>Alphaproteobacteria</taxon>
        <taxon>Hyphomicrobiales</taxon>
        <taxon>Enhydrobacter</taxon>
    </lineage>
</organism>
<accession>A0A1T4KIX6</accession>
<dbReference type="AlphaFoldDB" id="A0A1T4KIX6"/>